<comment type="caution">
    <text evidence="1">The sequence shown here is derived from an EMBL/GenBank/DDBJ whole genome shotgun (WGS) entry which is preliminary data.</text>
</comment>
<protein>
    <submittedName>
        <fullName evidence="1">Uncharacterized protein</fullName>
    </submittedName>
</protein>
<dbReference type="PROSITE" id="PS51257">
    <property type="entry name" value="PROKAR_LIPOPROTEIN"/>
    <property type="match status" value="1"/>
</dbReference>
<accession>A0A9P5NFT2</accession>
<sequence length="70" mass="7444">MSARCPQSCLQVSPRPVESCLQVSPILSSCQTAKMPKCQSKTKPGCLPACLPAINSTRTRTLTPPPKSTT</sequence>
<gene>
    <name evidence="1" type="ORF">CPB84DRAFT_1790737</name>
</gene>
<dbReference type="EMBL" id="JADNYJ010000120">
    <property type="protein sequence ID" value="KAF8882772.1"/>
    <property type="molecule type" value="Genomic_DNA"/>
</dbReference>
<name>A0A9P5NFT2_GYMJU</name>
<dbReference type="AlphaFoldDB" id="A0A9P5NFT2"/>
<evidence type="ECO:0000313" key="2">
    <source>
        <dbReference type="Proteomes" id="UP000724874"/>
    </source>
</evidence>
<proteinExistence type="predicted"/>
<evidence type="ECO:0000313" key="1">
    <source>
        <dbReference type="EMBL" id="KAF8882772.1"/>
    </source>
</evidence>
<organism evidence="1 2">
    <name type="scientific">Gymnopilus junonius</name>
    <name type="common">Spectacular rustgill mushroom</name>
    <name type="synonym">Gymnopilus spectabilis subsp. junonius</name>
    <dbReference type="NCBI Taxonomy" id="109634"/>
    <lineage>
        <taxon>Eukaryota</taxon>
        <taxon>Fungi</taxon>
        <taxon>Dikarya</taxon>
        <taxon>Basidiomycota</taxon>
        <taxon>Agaricomycotina</taxon>
        <taxon>Agaricomycetes</taxon>
        <taxon>Agaricomycetidae</taxon>
        <taxon>Agaricales</taxon>
        <taxon>Agaricineae</taxon>
        <taxon>Hymenogastraceae</taxon>
        <taxon>Gymnopilus</taxon>
    </lineage>
</organism>
<dbReference type="Proteomes" id="UP000724874">
    <property type="component" value="Unassembled WGS sequence"/>
</dbReference>
<keyword evidence="2" id="KW-1185">Reference proteome</keyword>
<reference evidence="1" key="1">
    <citation type="submission" date="2020-11" db="EMBL/GenBank/DDBJ databases">
        <authorList>
            <consortium name="DOE Joint Genome Institute"/>
            <person name="Ahrendt S."/>
            <person name="Riley R."/>
            <person name="Andreopoulos W."/>
            <person name="LaButti K."/>
            <person name="Pangilinan J."/>
            <person name="Ruiz-duenas F.J."/>
            <person name="Barrasa J.M."/>
            <person name="Sanchez-Garcia M."/>
            <person name="Camarero S."/>
            <person name="Miyauchi S."/>
            <person name="Serrano A."/>
            <person name="Linde D."/>
            <person name="Babiker R."/>
            <person name="Drula E."/>
            <person name="Ayuso-Fernandez I."/>
            <person name="Pacheco R."/>
            <person name="Padilla G."/>
            <person name="Ferreira P."/>
            <person name="Barriuso J."/>
            <person name="Kellner H."/>
            <person name="Castanera R."/>
            <person name="Alfaro M."/>
            <person name="Ramirez L."/>
            <person name="Pisabarro A.G."/>
            <person name="Kuo A."/>
            <person name="Tritt A."/>
            <person name="Lipzen A."/>
            <person name="He G."/>
            <person name="Yan M."/>
            <person name="Ng V."/>
            <person name="Cullen D."/>
            <person name="Martin F."/>
            <person name="Rosso M.-N."/>
            <person name="Henrissat B."/>
            <person name="Hibbett D."/>
            <person name="Martinez A.T."/>
            <person name="Grigoriev I.V."/>
        </authorList>
    </citation>
    <scope>NUCLEOTIDE SEQUENCE</scope>
    <source>
        <strain evidence="1">AH 44721</strain>
    </source>
</reference>